<evidence type="ECO:0000256" key="4">
    <source>
        <dbReference type="ARBA" id="ARBA00022842"/>
    </source>
</evidence>
<evidence type="ECO:0000313" key="5">
    <source>
        <dbReference type="EMBL" id="MDK2125020.1"/>
    </source>
</evidence>
<dbReference type="InterPro" id="IPR000760">
    <property type="entry name" value="Inositol_monophosphatase-like"/>
</dbReference>
<dbReference type="CDD" id="cd01637">
    <property type="entry name" value="IMPase_like"/>
    <property type="match status" value="1"/>
</dbReference>
<dbReference type="InterPro" id="IPR020550">
    <property type="entry name" value="Inositol_monophosphatase_CS"/>
</dbReference>
<name>A0ABT7E0S0_9NEIS</name>
<reference evidence="5" key="1">
    <citation type="submission" date="2023-03" db="EMBL/GenBank/DDBJ databases">
        <title>Chitinimonas shenzhenensis gen. nov., sp. nov., a novel member of family Burkholderiaceae isolated from activated sludge collected in Shen Zhen, China.</title>
        <authorList>
            <person name="Wang X."/>
        </authorList>
    </citation>
    <scope>NUCLEOTIDE SEQUENCE</scope>
    <source>
        <strain evidence="5">DQS-5</strain>
    </source>
</reference>
<dbReference type="Pfam" id="PF00459">
    <property type="entry name" value="Inositol_P"/>
    <property type="match status" value="1"/>
</dbReference>
<gene>
    <name evidence="5" type="ORF">PZA18_13275</name>
</gene>
<protein>
    <submittedName>
        <fullName evidence="5">Inositol monophosphatase family protein</fullName>
    </submittedName>
</protein>
<dbReference type="Gene3D" id="3.30.540.10">
    <property type="entry name" value="Fructose-1,6-Bisphosphatase, subunit A, domain 1"/>
    <property type="match status" value="1"/>
</dbReference>
<dbReference type="InterPro" id="IPR020583">
    <property type="entry name" value="Inositol_monoP_metal-BS"/>
</dbReference>
<proteinExistence type="inferred from homology"/>
<dbReference type="PANTHER" id="PTHR20854">
    <property type="entry name" value="INOSITOL MONOPHOSPHATASE"/>
    <property type="match status" value="1"/>
</dbReference>
<organism evidence="5 6">
    <name type="scientific">Parachitinimonas caeni</name>
    <dbReference type="NCBI Taxonomy" id="3031301"/>
    <lineage>
        <taxon>Bacteria</taxon>
        <taxon>Pseudomonadati</taxon>
        <taxon>Pseudomonadota</taxon>
        <taxon>Betaproteobacteria</taxon>
        <taxon>Neisseriales</taxon>
        <taxon>Chitinibacteraceae</taxon>
        <taxon>Parachitinimonas</taxon>
    </lineage>
</organism>
<dbReference type="Gene3D" id="3.40.190.80">
    <property type="match status" value="1"/>
</dbReference>
<dbReference type="SUPFAM" id="SSF56655">
    <property type="entry name" value="Carbohydrate phosphatase"/>
    <property type="match status" value="1"/>
</dbReference>
<evidence type="ECO:0000256" key="3">
    <source>
        <dbReference type="ARBA" id="ARBA00022801"/>
    </source>
</evidence>
<dbReference type="RefSeq" id="WP_284101332.1">
    <property type="nucleotide sequence ID" value="NZ_JARRAF010000014.1"/>
</dbReference>
<dbReference type="PRINTS" id="PR00377">
    <property type="entry name" value="IMPHPHTASES"/>
</dbReference>
<dbReference type="PANTHER" id="PTHR20854:SF4">
    <property type="entry name" value="INOSITOL-1-MONOPHOSPHATASE-RELATED"/>
    <property type="match status" value="1"/>
</dbReference>
<keyword evidence="6" id="KW-1185">Reference proteome</keyword>
<dbReference type="EMBL" id="JARRAF010000014">
    <property type="protein sequence ID" value="MDK2125020.1"/>
    <property type="molecule type" value="Genomic_DNA"/>
</dbReference>
<evidence type="ECO:0000256" key="1">
    <source>
        <dbReference type="ARBA" id="ARBA00009759"/>
    </source>
</evidence>
<comment type="similarity">
    <text evidence="1">Belongs to the inositol monophosphatase superfamily.</text>
</comment>
<accession>A0ABT7E0S0</accession>
<keyword evidence="3" id="KW-0378">Hydrolase</keyword>
<evidence type="ECO:0000313" key="6">
    <source>
        <dbReference type="Proteomes" id="UP001172778"/>
    </source>
</evidence>
<dbReference type="PROSITE" id="PS00630">
    <property type="entry name" value="IMP_2"/>
    <property type="match status" value="1"/>
</dbReference>
<dbReference type="Proteomes" id="UP001172778">
    <property type="component" value="Unassembled WGS sequence"/>
</dbReference>
<sequence>MTAESLLDQVIAAVREVAQTEVMPRFLRVGSSRKDDGTLFTEADVQTQRALTELLPKIVPVPVLGEEMSEEEQETLWANHQDGLWVVDPIDGTTNFVHGLPYFAISVALMRQGRPVLGVIYNPVADEVFCAEVGEGAHMNGLRLPLKKHVPAMPDAIAGVEVKWLGGRLPMRLASVAPFGSQRNLGASTLDWCYLAAGRFDLYIHGGQRLWDYAAGSLILLEAGGAIAGLFQDDYWSDHVWKRSVVAASNPVLFEQWRKWVRCNT</sequence>
<comment type="caution">
    <text evidence="5">The sequence shown here is derived from an EMBL/GenBank/DDBJ whole genome shotgun (WGS) entry which is preliminary data.</text>
</comment>
<keyword evidence="4" id="KW-0460">Magnesium</keyword>
<evidence type="ECO:0000256" key="2">
    <source>
        <dbReference type="ARBA" id="ARBA00022723"/>
    </source>
</evidence>
<keyword evidence="2" id="KW-0479">Metal-binding</keyword>
<dbReference type="PROSITE" id="PS00629">
    <property type="entry name" value="IMP_1"/>
    <property type="match status" value="1"/>
</dbReference>